<evidence type="ECO:0000313" key="4">
    <source>
        <dbReference type="EMBL" id="EWC64427.1"/>
    </source>
</evidence>
<dbReference type="AlphaFoldDB" id="W7J5X7"/>
<proteinExistence type="predicted"/>
<gene>
    <name evidence="4" type="ORF">UO65_0264</name>
</gene>
<evidence type="ECO:0000313" key="5">
    <source>
        <dbReference type="Proteomes" id="UP000019277"/>
    </source>
</evidence>
<protein>
    <submittedName>
        <fullName evidence="4">Low molecular weight protein antigen 6</fullName>
    </submittedName>
</protein>
<dbReference type="Pfam" id="PF10756">
    <property type="entry name" value="bPH_6"/>
    <property type="match status" value="1"/>
</dbReference>
<comment type="caution">
    <text evidence="4">The sequence shown here is derived from an EMBL/GenBank/DDBJ whole genome shotgun (WGS) entry which is preliminary data.</text>
</comment>
<dbReference type="RefSeq" id="WP_084175213.1">
    <property type="nucleotide sequence ID" value="NZ_AYXG01000005.1"/>
</dbReference>
<reference evidence="4 5" key="1">
    <citation type="journal article" date="2014" name="Genome Announc.">
        <title>Draft Genome Sequence of the Antitrypanosomally Active Sponge-Associated Bacterium Actinokineospora sp. Strain EG49.</title>
        <authorList>
            <person name="Harjes J."/>
            <person name="Ryu T."/>
            <person name="Abdelmohsen U.R."/>
            <person name="Moitinho-Silva L."/>
            <person name="Horn H."/>
            <person name="Ravasi T."/>
            <person name="Hentschel U."/>
        </authorList>
    </citation>
    <scope>NUCLEOTIDE SEQUENCE [LARGE SCALE GENOMIC DNA]</scope>
    <source>
        <strain evidence="4 5">EG49</strain>
    </source>
</reference>
<keyword evidence="2" id="KW-0472">Membrane</keyword>
<feature type="compositionally biased region" description="Low complexity" evidence="1">
    <location>
        <begin position="148"/>
        <end position="161"/>
    </location>
</feature>
<feature type="domain" description="Low molecular weight protein antigen 6 PH" evidence="3">
    <location>
        <begin position="55"/>
        <end position="125"/>
    </location>
</feature>
<dbReference type="PATRIC" id="fig|909613.9.peg.275"/>
<keyword evidence="5" id="KW-1185">Reference proteome</keyword>
<feature type="region of interest" description="Disordered" evidence="1">
    <location>
        <begin position="123"/>
        <end position="170"/>
    </location>
</feature>
<sequence length="170" mass="17767">MAEQQVPTRLVFRVPGIAVLAALLLAICATPVAAAAPYLLWIYLIPVALIVWVLRVRTVADTEGLVANTLTGSRRVPWRLLRGLRLTGKAGVTAVLDDGTEVALPQVRVRHLPALSFISGGLVPDPTERAPEPGADPVPEPDAEPVDESAPVVGAAEPGAARGERAAGPE</sequence>
<name>W7J5X7_9PSEU</name>
<evidence type="ECO:0000256" key="1">
    <source>
        <dbReference type="SAM" id="MobiDB-lite"/>
    </source>
</evidence>
<organism evidence="4 5">
    <name type="scientific">Actinokineospora spheciospongiae</name>
    <dbReference type="NCBI Taxonomy" id="909613"/>
    <lineage>
        <taxon>Bacteria</taxon>
        <taxon>Bacillati</taxon>
        <taxon>Actinomycetota</taxon>
        <taxon>Actinomycetes</taxon>
        <taxon>Pseudonocardiales</taxon>
        <taxon>Pseudonocardiaceae</taxon>
        <taxon>Actinokineospora</taxon>
    </lineage>
</organism>
<dbReference type="eggNOG" id="ENOG5033EBJ">
    <property type="taxonomic scope" value="Bacteria"/>
</dbReference>
<dbReference type="OrthoDB" id="5194605at2"/>
<keyword evidence="2" id="KW-0812">Transmembrane</keyword>
<keyword evidence="2" id="KW-1133">Transmembrane helix</keyword>
<evidence type="ECO:0000256" key="2">
    <source>
        <dbReference type="SAM" id="Phobius"/>
    </source>
</evidence>
<dbReference type="EMBL" id="AYXG01000005">
    <property type="protein sequence ID" value="EWC64427.1"/>
    <property type="molecule type" value="Genomic_DNA"/>
</dbReference>
<dbReference type="InterPro" id="IPR019692">
    <property type="entry name" value="CFP-6_PH"/>
</dbReference>
<evidence type="ECO:0000259" key="3">
    <source>
        <dbReference type="Pfam" id="PF10756"/>
    </source>
</evidence>
<feature type="transmembrane region" description="Helical" evidence="2">
    <location>
        <begin position="38"/>
        <end position="54"/>
    </location>
</feature>
<dbReference type="Proteomes" id="UP000019277">
    <property type="component" value="Unassembled WGS sequence"/>
</dbReference>
<accession>W7J5X7</accession>
<feature type="transmembrane region" description="Helical" evidence="2">
    <location>
        <begin position="12"/>
        <end position="32"/>
    </location>
</feature>
<dbReference type="STRING" id="909613.UO65_0264"/>